<name>A0A8S5LFE9_9CAUD</name>
<protein>
    <submittedName>
        <fullName evidence="1">Uncharacterized protein</fullName>
    </submittedName>
</protein>
<reference evidence="1" key="1">
    <citation type="journal article" date="2021" name="Proc. Natl. Acad. Sci. U.S.A.">
        <title>A Catalog of Tens of Thousands of Viruses from Human Metagenomes Reveals Hidden Associations with Chronic Diseases.</title>
        <authorList>
            <person name="Tisza M.J."/>
            <person name="Buck C.B."/>
        </authorList>
    </citation>
    <scope>NUCLEOTIDE SEQUENCE</scope>
    <source>
        <strain evidence="1">Ct3CA7</strain>
    </source>
</reference>
<dbReference type="EMBL" id="BK014704">
    <property type="protein sequence ID" value="DAD68569.1"/>
    <property type="molecule type" value="Genomic_DNA"/>
</dbReference>
<organism evidence="1">
    <name type="scientific">Siphoviridae sp. ct3CA7</name>
    <dbReference type="NCBI Taxonomy" id="2823561"/>
    <lineage>
        <taxon>Viruses</taxon>
        <taxon>Duplodnaviria</taxon>
        <taxon>Heunggongvirae</taxon>
        <taxon>Uroviricota</taxon>
        <taxon>Caudoviricetes</taxon>
    </lineage>
</organism>
<sequence length="111" mass="12181">MVSRGLASSIHRGLRCPKRTSSVMGLSPTASEMVMMFSAGMLLRAIWDWVVRLGMWVRVSISAGVLHTVCVIHVRASMSHILHLSHRFAQDSALFLLVSSCTFIKIISGLA</sequence>
<proteinExistence type="predicted"/>
<evidence type="ECO:0000313" key="1">
    <source>
        <dbReference type="EMBL" id="DAD68569.1"/>
    </source>
</evidence>
<accession>A0A8S5LFE9</accession>